<comment type="subcellular location">
    <subcellularLocation>
        <location evidence="1">Membrane</location>
        <topology evidence="1">Multi-pass membrane protein</topology>
    </subcellularLocation>
</comment>
<feature type="transmembrane region" description="Helical" evidence="6">
    <location>
        <begin position="134"/>
        <end position="158"/>
    </location>
</feature>
<dbReference type="AlphaFoldDB" id="A0A1Y2K4B0"/>
<keyword evidence="4 6" id="KW-1133">Transmembrane helix</keyword>
<dbReference type="SUPFAM" id="SSF103473">
    <property type="entry name" value="MFS general substrate transporter"/>
    <property type="match status" value="1"/>
</dbReference>
<reference evidence="8 9" key="1">
    <citation type="journal article" date="2016" name="BMC Genomics">
        <title>Combined genomic and structural analyses of a cultured magnetotactic bacterium reveals its niche adaptation to a dynamic environment.</title>
        <authorList>
            <person name="Araujo A.C."/>
            <person name="Morillo V."/>
            <person name="Cypriano J."/>
            <person name="Teixeira L.C."/>
            <person name="Leao P."/>
            <person name="Lyra S."/>
            <person name="Almeida L.G."/>
            <person name="Bazylinski D.A."/>
            <person name="Vasconcellos A.T."/>
            <person name="Abreu F."/>
            <person name="Lins U."/>
        </authorList>
    </citation>
    <scope>NUCLEOTIDE SEQUENCE [LARGE SCALE GENOMIC DNA]</scope>
    <source>
        <strain evidence="8 9">IT-1</strain>
    </source>
</reference>
<evidence type="ECO:0000256" key="6">
    <source>
        <dbReference type="SAM" id="Phobius"/>
    </source>
</evidence>
<feature type="transmembrane region" description="Helical" evidence="6">
    <location>
        <begin position="281"/>
        <end position="299"/>
    </location>
</feature>
<feature type="transmembrane region" description="Helical" evidence="6">
    <location>
        <begin position="396"/>
        <end position="416"/>
    </location>
</feature>
<evidence type="ECO:0000313" key="9">
    <source>
        <dbReference type="Proteomes" id="UP000194003"/>
    </source>
</evidence>
<accession>A0A1Y2K4B0</accession>
<comment type="caution">
    <text evidence="8">The sequence shown here is derived from an EMBL/GenBank/DDBJ whole genome shotgun (WGS) entry which is preliminary data.</text>
</comment>
<dbReference type="PANTHER" id="PTHR12778">
    <property type="entry name" value="SOLUTE CARRIER FAMILY 33 ACETYL-COA TRANSPORTER -RELATED"/>
    <property type="match status" value="1"/>
</dbReference>
<dbReference type="Pfam" id="PF07690">
    <property type="entry name" value="MFS_1"/>
    <property type="match status" value="1"/>
</dbReference>
<feature type="transmembrane region" description="Helical" evidence="6">
    <location>
        <begin position="164"/>
        <end position="183"/>
    </location>
</feature>
<evidence type="ECO:0000313" key="8">
    <source>
        <dbReference type="EMBL" id="OSM02497.1"/>
    </source>
</evidence>
<evidence type="ECO:0000256" key="2">
    <source>
        <dbReference type="ARBA" id="ARBA00022448"/>
    </source>
</evidence>
<protein>
    <submittedName>
        <fullName evidence="8">Putative permease of the major facilitator superfamily,AmpG-like protein</fullName>
    </submittedName>
</protein>
<feature type="transmembrane region" description="Helical" evidence="6">
    <location>
        <begin position="73"/>
        <end position="90"/>
    </location>
</feature>
<keyword evidence="9" id="KW-1185">Reference proteome</keyword>
<name>A0A1Y2K4B0_9PROT</name>
<dbReference type="Proteomes" id="UP000194003">
    <property type="component" value="Unassembled WGS sequence"/>
</dbReference>
<evidence type="ECO:0000259" key="7">
    <source>
        <dbReference type="PROSITE" id="PS50850"/>
    </source>
</evidence>
<dbReference type="EMBL" id="LVJN01000020">
    <property type="protein sequence ID" value="OSM02497.1"/>
    <property type="molecule type" value="Genomic_DNA"/>
</dbReference>
<feature type="transmembrane region" description="Helical" evidence="6">
    <location>
        <begin position="333"/>
        <end position="357"/>
    </location>
</feature>
<dbReference type="InterPro" id="IPR011701">
    <property type="entry name" value="MFS"/>
</dbReference>
<evidence type="ECO:0000256" key="5">
    <source>
        <dbReference type="ARBA" id="ARBA00023136"/>
    </source>
</evidence>
<feature type="transmembrane region" description="Helical" evidence="6">
    <location>
        <begin position="34"/>
        <end position="52"/>
    </location>
</feature>
<organism evidence="8 9">
    <name type="scientific">Magnetofaba australis IT-1</name>
    <dbReference type="NCBI Taxonomy" id="1434232"/>
    <lineage>
        <taxon>Bacteria</taxon>
        <taxon>Pseudomonadati</taxon>
        <taxon>Pseudomonadota</taxon>
        <taxon>Magnetococcia</taxon>
        <taxon>Magnetococcales</taxon>
        <taxon>Magnetococcaceae</taxon>
        <taxon>Magnetofaba</taxon>
    </lineage>
</organism>
<gene>
    <name evidence="8" type="ORF">MAIT1_02645</name>
</gene>
<evidence type="ECO:0000256" key="3">
    <source>
        <dbReference type="ARBA" id="ARBA00022692"/>
    </source>
</evidence>
<feature type="transmembrane region" description="Helical" evidence="6">
    <location>
        <begin position="369"/>
        <end position="390"/>
    </location>
</feature>
<dbReference type="NCBIfam" id="TIGR00901">
    <property type="entry name" value="2A0125"/>
    <property type="match status" value="1"/>
</dbReference>
<dbReference type="Gene3D" id="1.20.1250.20">
    <property type="entry name" value="MFS general substrate transporter like domains"/>
    <property type="match status" value="2"/>
</dbReference>
<proteinExistence type="predicted"/>
<dbReference type="PROSITE" id="PS50850">
    <property type="entry name" value="MFS"/>
    <property type="match status" value="1"/>
</dbReference>
<feature type="transmembrane region" description="Helical" evidence="6">
    <location>
        <begin position="102"/>
        <end position="122"/>
    </location>
</feature>
<keyword evidence="3 6" id="KW-0812">Transmembrane</keyword>
<feature type="transmembrane region" description="Helical" evidence="6">
    <location>
        <begin position="306"/>
        <end position="327"/>
    </location>
</feature>
<keyword evidence="2" id="KW-0813">Transport</keyword>
<feature type="transmembrane region" description="Helical" evidence="6">
    <location>
        <begin position="240"/>
        <end position="261"/>
    </location>
</feature>
<dbReference type="GO" id="GO:0016020">
    <property type="term" value="C:membrane"/>
    <property type="evidence" value="ECO:0007669"/>
    <property type="project" value="UniProtKB-SubCell"/>
</dbReference>
<dbReference type="InterPro" id="IPR036259">
    <property type="entry name" value="MFS_trans_sf"/>
</dbReference>
<dbReference type="CDD" id="cd17486">
    <property type="entry name" value="MFS_AmpG_like"/>
    <property type="match status" value="1"/>
</dbReference>
<dbReference type="GO" id="GO:0022857">
    <property type="term" value="F:transmembrane transporter activity"/>
    <property type="evidence" value="ECO:0007669"/>
    <property type="project" value="InterPro"/>
</dbReference>
<evidence type="ECO:0000256" key="4">
    <source>
        <dbReference type="ARBA" id="ARBA00022989"/>
    </source>
</evidence>
<dbReference type="InterPro" id="IPR020846">
    <property type="entry name" value="MFS_dom"/>
</dbReference>
<keyword evidence="5 6" id="KW-0472">Membrane</keyword>
<feature type="domain" description="Major facilitator superfamily (MFS) profile" evidence="7">
    <location>
        <begin position="239"/>
        <end position="429"/>
    </location>
</feature>
<evidence type="ECO:0000256" key="1">
    <source>
        <dbReference type="ARBA" id="ARBA00004141"/>
    </source>
</evidence>
<dbReference type="PANTHER" id="PTHR12778:SF10">
    <property type="entry name" value="MAJOR FACILITATOR SUPERFAMILY DOMAIN-CONTAINING PROTEIN 3"/>
    <property type="match status" value="1"/>
</dbReference>
<sequence>MIAILFLGFSSGLPLALTFGTLTLWLAEAGVSKTAIGLFALAGTPYTMKFLWAPLVDRLRIPLFCRLLGRRRGWALFSQLALMVSILALGSTHPAENAQLTALFTLCVAFWSATQDIVIDAYRVELLEERQQGAGAAMVVLGYRIGMLASGAGALYIASASGWFMAYAIMAGLVSVGMLTVLLNPEPATESTPESLKQDERCRALLEKRAHWGPRSRAVITWLYAAVWSPFVEFLTRKGAIPILLFILLYKFGDALAGVMNNPFYVELGFTKIEIANISKAFGLAATIVGGVLGGVVVNRLGIMRALLVCGVLQMVSNLMFVILAWTGRDLTALTAAIAVENLAGGLGTAAFVAYLSSLCNVAYTATQYALLSSFMAIGRQVLSSGGGWVADQMSWAAFFSLTTLAALPGLLLLLWMMQRYPLRRDAVN</sequence>
<dbReference type="InterPro" id="IPR004752">
    <property type="entry name" value="AmpG_permease/AT-1"/>
</dbReference>
<dbReference type="STRING" id="1434232.MAIT1_02645"/>